<keyword evidence="3" id="KW-1185">Reference proteome</keyword>
<feature type="compositionally biased region" description="Basic and acidic residues" evidence="1">
    <location>
        <begin position="77"/>
        <end position="86"/>
    </location>
</feature>
<evidence type="ECO:0000256" key="1">
    <source>
        <dbReference type="SAM" id="MobiDB-lite"/>
    </source>
</evidence>
<protein>
    <submittedName>
        <fullName evidence="2">Uncharacterized protein</fullName>
    </submittedName>
</protein>
<comment type="caution">
    <text evidence="2">The sequence shown here is derived from an EMBL/GenBank/DDBJ whole genome shotgun (WGS) entry which is preliminary data.</text>
</comment>
<proteinExistence type="predicted"/>
<sequence>MVNEPRPEGWNHELWTDCNDYGDLVLEGLYCIELAALTPDGKGNVARTLVRAGRPIPGESDGNREIARGRGERHKSFRDNRPWKKL</sequence>
<name>A0A133U9V1_9EURY</name>
<feature type="compositionally biased region" description="Basic and acidic residues" evidence="1">
    <location>
        <begin position="61"/>
        <end position="70"/>
    </location>
</feature>
<dbReference type="EMBL" id="LHXJ01000027">
    <property type="protein sequence ID" value="KXA90977.1"/>
    <property type="molecule type" value="Genomic_DNA"/>
</dbReference>
<evidence type="ECO:0000313" key="2">
    <source>
        <dbReference type="EMBL" id="KXA90977.1"/>
    </source>
</evidence>
<gene>
    <name evidence="2" type="ORF">AKJ57_02915</name>
</gene>
<organism evidence="2 3">
    <name type="scientific">candidate division MSBL1 archaeon SCGC-AAA259A05</name>
    <dbReference type="NCBI Taxonomy" id="1698259"/>
    <lineage>
        <taxon>Archaea</taxon>
        <taxon>Methanobacteriati</taxon>
        <taxon>Methanobacteriota</taxon>
        <taxon>candidate division MSBL1</taxon>
    </lineage>
</organism>
<accession>A0A133U9V1</accession>
<dbReference type="Proteomes" id="UP000070163">
    <property type="component" value="Unassembled WGS sequence"/>
</dbReference>
<reference evidence="2 3" key="1">
    <citation type="journal article" date="2016" name="Sci. Rep.">
        <title>Metabolic traits of an uncultured archaeal lineage -MSBL1- from brine pools of the Red Sea.</title>
        <authorList>
            <person name="Mwirichia R."/>
            <person name="Alam I."/>
            <person name="Rashid M."/>
            <person name="Vinu M."/>
            <person name="Ba-Alawi W."/>
            <person name="Anthony Kamau A."/>
            <person name="Kamanda Ngugi D."/>
            <person name="Goker M."/>
            <person name="Klenk H.P."/>
            <person name="Bajic V."/>
            <person name="Stingl U."/>
        </authorList>
    </citation>
    <scope>NUCLEOTIDE SEQUENCE [LARGE SCALE GENOMIC DNA]</scope>
    <source>
        <strain evidence="2">SCGC-AAA259A05</strain>
    </source>
</reference>
<dbReference type="AlphaFoldDB" id="A0A133U9V1"/>
<feature type="region of interest" description="Disordered" evidence="1">
    <location>
        <begin position="54"/>
        <end position="86"/>
    </location>
</feature>
<evidence type="ECO:0000313" key="3">
    <source>
        <dbReference type="Proteomes" id="UP000070163"/>
    </source>
</evidence>